<dbReference type="Proteomes" id="UP000574931">
    <property type="component" value="Unassembled WGS sequence"/>
</dbReference>
<keyword evidence="2" id="KW-1185">Reference proteome</keyword>
<dbReference type="Pfam" id="PF20331">
    <property type="entry name" value="DUF6626"/>
    <property type="match status" value="1"/>
</dbReference>
<protein>
    <recommendedName>
        <fullName evidence="3">XRE family transcriptional regulator</fullName>
    </recommendedName>
</protein>
<sequence>MKLVEIYAAVHRAGLTKSQMEFSKIWLGRSPRYYSHLLATQREPGLATLCGIAWRLEQFLENMSADRADELLELKRSINAHIARRSIVDVRGRKLR</sequence>
<reference evidence="1 2" key="1">
    <citation type="submission" date="2020-05" db="EMBL/GenBank/DDBJ databases">
        <title>Draft Genome Sequence of Ochrobactrum soli Isolated from Stable Fly Gut.</title>
        <authorList>
            <person name="Pileggi M.T."/>
            <person name="Vazhakkala L.J."/>
            <person name="Wong C.N."/>
        </authorList>
    </citation>
    <scope>NUCLEOTIDE SEQUENCE [LARGE SCALE GENOMIC DNA]</scope>
    <source>
        <strain evidence="1 2">MTP-C0764</strain>
    </source>
</reference>
<organism evidence="1 2">
    <name type="scientific">Ochrobactrum soli</name>
    <dbReference type="NCBI Taxonomy" id="2448455"/>
    <lineage>
        <taxon>Bacteria</taxon>
        <taxon>Pseudomonadati</taxon>
        <taxon>Pseudomonadota</taxon>
        <taxon>Alphaproteobacteria</taxon>
        <taxon>Hyphomicrobiales</taxon>
        <taxon>Brucellaceae</taxon>
        <taxon>Brucella/Ochrobactrum group</taxon>
        <taxon>Ochrobactrum</taxon>
    </lineage>
</organism>
<proteinExistence type="predicted"/>
<dbReference type="AlphaFoldDB" id="A0A849KJ11"/>
<dbReference type="RefSeq" id="WP_171318498.1">
    <property type="nucleotide sequence ID" value="NZ_JABFCY010000010.1"/>
</dbReference>
<dbReference type="EMBL" id="JABFCY010000010">
    <property type="protein sequence ID" value="NNU61725.1"/>
    <property type="molecule type" value="Genomic_DNA"/>
</dbReference>
<gene>
    <name evidence="1" type="ORF">HKX02_15935</name>
</gene>
<dbReference type="InterPro" id="IPR046734">
    <property type="entry name" value="DUF6626"/>
</dbReference>
<evidence type="ECO:0000313" key="2">
    <source>
        <dbReference type="Proteomes" id="UP000574931"/>
    </source>
</evidence>
<evidence type="ECO:0008006" key="3">
    <source>
        <dbReference type="Google" id="ProtNLM"/>
    </source>
</evidence>
<accession>A0A849KJ11</accession>
<name>A0A849KJ11_9HYPH</name>
<evidence type="ECO:0000313" key="1">
    <source>
        <dbReference type="EMBL" id="NNU61725.1"/>
    </source>
</evidence>
<comment type="caution">
    <text evidence="1">The sequence shown here is derived from an EMBL/GenBank/DDBJ whole genome shotgun (WGS) entry which is preliminary data.</text>
</comment>